<dbReference type="Pfam" id="PF13649">
    <property type="entry name" value="Methyltransf_25"/>
    <property type="match status" value="1"/>
</dbReference>
<dbReference type="InterPro" id="IPR029063">
    <property type="entry name" value="SAM-dependent_MTases_sf"/>
</dbReference>
<keyword evidence="2" id="KW-0808">Transferase</keyword>
<reference evidence="4 5" key="1">
    <citation type="submission" date="2020-10" db="EMBL/GenBank/DDBJ databases">
        <title>Connecting structure to function with the recovery of over 1000 high-quality activated sludge metagenome-assembled genomes encoding full-length rRNA genes using long-read sequencing.</title>
        <authorList>
            <person name="Singleton C.M."/>
            <person name="Petriglieri F."/>
            <person name="Kristensen J.M."/>
            <person name="Kirkegaard R.H."/>
            <person name="Michaelsen T.Y."/>
            <person name="Andersen M.H."/>
            <person name="Karst S.M."/>
            <person name="Dueholm M.S."/>
            <person name="Nielsen P.H."/>
            <person name="Albertsen M."/>
        </authorList>
    </citation>
    <scope>NUCLEOTIDE SEQUENCE [LARGE SCALE GENOMIC DNA]</scope>
    <source>
        <strain evidence="4">OdNE_18-Q3-R46-58_MAXAC.008</strain>
    </source>
</reference>
<evidence type="ECO:0000313" key="5">
    <source>
        <dbReference type="Proteomes" id="UP000709959"/>
    </source>
</evidence>
<keyword evidence="1 4" id="KW-0489">Methyltransferase</keyword>
<dbReference type="GO" id="GO:0032259">
    <property type="term" value="P:methylation"/>
    <property type="evidence" value="ECO:0007669"/>
    <property type="project" value="UniProtKB-KW"/>
</dbReference>
<evidence type="ECO:0000259" key="3">
    <source>
        <dbReference type="Pfam" id="PF13649"/>
    </source>
</evidence>
<dbReference type="EMBL" id="JADKCH010000027">
    <property type="protein sequence ID" value="MBK8573697.1"/>
    <property type="molecule type" value="Genomic_DNA"/>
</dbReference>
<evidence type="ECO:0000256" key="2">
    <source>
        <dbReference type="ARBA" id="ARBA00022679"/>
    </source>
</evidence>
<dbReference type="InterPro" id="IPR041698">
    <property type="entry name" value="Methyltransf_25"/>
</dbReference>
<name>A0A936K8P2_9BACT</name>
<proteinExistence type="predicted"/>
<dbReference type="CDD" id="cd02440">
    <property type="entry name" value="AdoMet_MTases"/>
    <property type="match status" value="1"/>
</dbReference>
<evidence type="ECO:0000313" key="4">
    <source>
        <dbReference type="EMBL" id="MBK8573697.1"/>
    </source>
</evidence>
<feature type="domain" description="Methyltransferase" evidence="3">
    <location>
        <begin position="44"/>
        <end position="135"/>
    </location>
</feature>
<dbReference type="Gene3D" id="3.40.50.150">
    <property type="entry name" value="Vaccinia Virus protein VP39"/>
    <property type="match status" value="1"/>
</dbReference>
<gene>
    <name evidence="4" type="ORF">IPN91_13965</name>
</gene>
<dbReference type="GO" id="GO:0008168">
    <property type="term" value="F:methyltransferase activity"/>
    <property type="evidence" value="ECO:0007669"/>
    <property type="project" value="UniProtKB-KW"/>
</dbReference>
<dbReference type="AlphaFoldDB" id="A0A936K8P2"/>
<organism evidence="4 5">
    <name type="scientific">Candidatus Geothrix odensensis</name>
    <dbReference type="NCBI Taxonomy" id="2954440"/>
    <lineage>
        <taxon>Bacteria</taxon>
        <taxon>Pseudomonadati</taxon>
        <taxon>Acidobacteriota</taxon>
        <taxon>Holophagae</taxon>
        <taxon>Holophagales</taxon>
        <taxon>Holophagaceae</taxon>
        <taxon>Geothrix</taxon>
    </lineage>
</organism>
<dbReference type="PANTHER" id="PTHR43861">
    <property type="entry name" value="TRANS-ACONITATE 2-METHYLTRANSFERASE-RELATED"/>
    <property type="match status" value="1"/>
</dbReference>
<evidence type="ECO:0000256" key="1">
    <source>
        <dbReference type="ARBA" id="ARBA00022603"/>
    </source>
</evidence>
<accession>A0A936K8P2</accession>
<comment type="caution">
    <text evidence="4">The sequence shown here is derived from an EMBL/GenBank/DDBJ whole genome shotgun (WGS) entry which is preliminary data.</text>
</comment>
<dbReference type="PANTHER" id="PTHR43861:SF1">
    <property type="entry name" value="TRANS-ACONITATE 2-METHYLTRANSFERASE"/>
    <property type="match status" value="1"/>
</dbReference>
<dbReference type="Proteomes" id="UP000709959">
    <property type="component" value="Unassembled WGS sequence"/>
</dbReference>
<dbReference type="Gene3D" id="2.20.130.10">
    <property type="entry name" value="CAC2371-like domains"/>
    <property type="match status" value="1"/>
</dbReference>
<protein>
    <submittedName>
        <fullName evidence="4">Class I SAM-dependent methyltransferase</fullName>
    </submittedName>
</protein>
<sequence>MNGPEPDPYGRIAYRGLIAWPERLQREAPLLQRVLGAAPSRRALDLGCGSGEHTRFLTALGFEVTGVDASASQLDAAREADPQGRYLQAELTDLAAALQGGQGAAICVGNTLPHLCEEAEVQAFFSGLAGRLAPGAPFLLQLLNYDRILARGERTFPLVLRPGEAAEGDTVFLRLMTHHGGGRLTFTPAHLRYRPGTAAPLELVAAHDVALRGWRRAEVEALLQQAGFTVLETLGTMTGEAWSSTSSDLVLVAECRARP</sequence>
<dbReference type="SUPFAM" id="SSF53335">
    <property type="entry name" value="S-adenosyl-L-methionine-dependent methyltransferases"/>
    <property type="match status" value="1"/>
</dbReference>